<dbReference type="EMBL" id="VSRR010003755">
    <property type="protein sequence ID" value="MPC37343.1"/>
    <property type="molecule type" value="Genomic_DNA"/>
</dbReference>
<comment type="caution">
    <text evidence="1">The sequence shown here is derived from an EMBL/GenBank/DDBJ whole genome shotgun (WGS) entry which is preliminary data.</text>
</comment>
<evidence type="ECO:0000313" key="2">
    <source>
        <dbReference type="Proteomes" id="UP000324222"/>
    </source>
</evidence>
<organism evidence="1 2">
    <name type="scientific">Portunus trituberculatus</name>
    <name type="common">Swimming crab</name>
    <name type="synonym">Neptunus trituberculatus</name>
    <dbReference type="NCBI Taxonomy" id="210409"/>
    <lineage>
        <taxon>Eukaryota</taxon>
        <taxon>Metazoa</taxon>
        <taxon>Ecdysozoa</taxon>
        <taxon>Arthropoda</taxon>
        <taxon>Crustacea</taxon>
        <taxon>Multicrustacea</taxon>
        <taxon>Malacostraca</taxon>
        <taxon>Eumalacostraca</taxon>
        <taxon>Eucarida</taxon>
        <taxon>Decapoda</taxon>
        <taxon>Pleocyemata</taxon>
        <taxon>Brachyura</taxon>
        <taxon>Eubrachyura</taxon>
        <taxon>Portunoidea</taxon>
        <taxon>Portunidae</taxon>
        <taxon>Portuninae</taxon>
        <taxon>Portunus</taxon>
    </lineage>
</organism>
<protein>
    <submittedName>
        <fullName evidence="1">Uncharacterized protein</fullName>
    </submittedName>
</protein>
<name>A0A5B7EWU9_PORTR</name>
<reference evidence="1 2" key="1">
    <citation type="submission" date="2019-05" db="EMBL/GenBank/DDBJ databases">
        <title>Another draft genome of Portunus trituberculatus and its Hox gene families provides insights of decapod evolution.</title>
        <authorList>
            <person name="Jeong J.-H."/>
            <person name="Song I."/>
            <person name="Kim S."/>
            <person name="Choi T."/>
            <person name="Kim D."/>
            <person name="Ryu S."/>
            <person name="Kim W."/>
        </authorList>
    </citation>
    <scope>NUCLEOTIDE SEQUENCE [LARGE SCALE GENOMIC DNA]</scope>
    <source>
        <tissue evidence="1">Muscle</tissue>
    </source>
</reference>
<accession>A0A5B7EWU9</accession>
<dbReference type="AlphaFoldDB" id="A0A5B7EWU9"/>
<proteinExistence type="predicted"/>
<evidence type="ECO:0000313" key="1">
    <source>
        <dbReference type="EMBL" id="MPC37343.1"/>
    </source>
</evidence>
<dbReference type="Proteomes" id="UP000324222">
    <property type="component" value="Unassembled WGS sequence"/>
</dbReference>
<sequence length="95" mass="10545">MYYHQDFLSSQPILSSGMVTSDVQLMPETLSFLADSGTPASRDSGVAVGEPFLGVQTGDEVEEEYCPRQRLISGIRFRMRPQNTMKRPDTTNGIT</sequence>
<gene>
    <name evidence="1" type="ORF">E2C01_030816</name>
</gene>
<keyword evidence="2" id="KW-1185">Reference proteome</keyword>